<reference evidence="1" key="2">
    <citation type="submission" date="2021-10" db="EMBL/GenBank/DDBJ databases">
        <title>Phylogenomics reveals ancestral predisposition of the termite-cultivated fungus Termitomyces towards a domesticated lifestyle.</title>
        <authorList>
            <person name="Auxier B."/>
            <person name="Grum-Grzhimaylo A."/>
            <person name="Cardenas M.E."/>
            <person name="Lodge J.D."/>
            <person name="Laessoe T."/>
            <person name="Pedersen O."/>
            <person name="Smith M.E."/>
            <person name="Kuyper T.W."/>
            <person name="Franco-Molano E.A."/>
            <person name="Baroni T.J."/>
            <person name="Aanen D.K."/>
        </authorList>
    </citation>
    <scope>NUCLEOTIDE SEQUENCE</scope>
    <source>
        <strain evidence="1">AP01</strain>
        <tissue evidence="1">Mycelium</tissue>
    </source>
</reference>
<dbReference type="Proteomes" id="UP000775547">
    <property type="component" value="Unassembled WGS sequence"/>
</dbReference>
<dbReference type="EMBL" id="JABCKV010000019">
    <property type="protein sequence ID" value="KAG5646607.1"/>
    <property type="molecule type" value="Genomic_DNA"/>
</dbReference>
<dbReference type="OrthoDB" id="8062037at2759"/>
<gene>
    <name evidence="1" type="ORF">DXG03_002911</name>
</gene>
<protein>
    <recommendedName>
        <fullName evidence="3">RING-type domain-containing protein</fullName>
    </recommendedName>
</protein>
<comment type="caution">
    <text evidence="1">The sequence shown here is derived from an EMBL/GenBank/DDBJ whole genome shotgun (WGS) entry which is preliminary data.</text>
</comment>
<evidence type="ECO:0008006" key="3">
    <source>
        <dbReference type="Google" id="ProtNLM"/>
    </source>
</evidence>
<reference evidence="1" key="1">
    <citation type="submission" date="2020-07" db="EMBL/GenBank/DDBJ databases">
        <authorList>
            <person name="Nieuwenhuis M."/>
            <person name="Van De Peppel L.J.J."/>
        </authorList>
    </citation>
    <scope>NUCLEOTIDE SEQUENCE</scope>
    <source>
        <strain evidence="1">AP01</strain>
        <tissue evidence="1">Mycelium</tissue>
    </source>
</reference>
<accession>A0A9P7G9N8</accession>
<name>A0A9P7G9N8_9AGAR</name>
<organism evidence="1 2">
    <name type="scientific">Asterophora parasitica</name>
    <dbReference type="NCBI Taxonomy" id="117018"/>
    <lineage>
        <taxon>Eukaryota</taxon>
        <taxon>Fungi</taxon>
        <taxon>Dikarya</taxon>
        <taxon>Basidiomycota</taxon>
        <taxon>Agaricomycotina</taxon>
        <taxon>Agaricomycetes</taxon>
        <taxon>Agaricomycetidae</taxon>
        <taxon>Agaricales</taxon>
        <taxon>Tricholomatineae</taxon>
        <taxon>Lyophyllaceae</taxon>
        <taxon>Asterophora</taxon>
    </lineage>
</organism>
<evidence type="ECO:0000313" key="1">
    <source>
        <dbReference type="EMBL" id="KAG5646607.1"/>
    </source>
</evidence>
<sequence length="100" mass="11021">MDDYNARPIPLDEGPFPISEVEQVIAQLQSLQASLPSGRGQLTQTTALDACPICFNPYLAILAEEEMAIAMDSPAHPVEYLGVTKLSRSWQCGHVFCRKE</sequence>
<evidence type="ECO:0000313" key="2">
    <source>
        <dbReference type="Proteomes" id="UP000775547"/>
    </source>
</evidence>
<keyword evidence="2" id="KW-1185">Reference proteome</keyword>
<dbReference type="AlphaFoldDB" id="A0A9P7G9N8"/>
<proteinExistence type="predicted"/>
<dbReference type="SUPFAM" id="SSF57850">
    <property type="entry name" value="RING/U-box"/>
    <property type="match status" value="1"/>
</dbReference>